<dbReference type="Gene3D" id="1.25.10.10">
    <property type="entry name" value="Leucine-rich Repeat Variant"/>
    <property type="match status" value="1"/>
</dbReference>
<feature type="transmembrane region" description="Helical" evidence="2">
    <location>
        <begin position="36"/>
        <end position="55"/>
    </location>
</feature>
<feature type="region of interest" description="Disordered" evidence="1">
    <location>
        <begin position="478"/>
        <end position="500"/>
    </location>
</feature>
<dbReference type="InterPro" id="IPR016024">
    <property type="entry name" value="ARM-type_fold"/>
</dbReference>
<organism evidence="3 4">
    <name type="scientific">Candidatus Wallbacteria bacterium HGW-Wallbacteria-1</name>
    <dbReference type="NCBI Taxonomy" id="2013854"/>
    <lineage>
        <taxon>Bacteria</taxon>
        <taxon>Candidatus Walliibacteriota</taxon>
    </lineage>
</organism>
<evidence type="ECO:0000313" key="4">
    <source>
        <dbReference type="Proteomes" id="UP000233256"/>
    </source>
</evidence>
<dbReference type="InterPro" id="IPR011989">
    <property type="entry name" value="ARM-like"/>
</dbReference>
<evidence type="ECO:0000313" key="3">
    <source>
        <dbReference type="EMBL" id="PKK90473.1"/>
    </source>
</evidence>
<comment type="caution">
    <text evidence="3">The sequence shown here is derived from an EMBL/GenBank/DDBJ whole genome shotgun (WGS) entry which is preliminary data.</text>
</comment>
<keyword evidence="2" id="KW-0812">Transmembrane</keyword>
<protein>
    <recommendedName>
        <fullName evidence="5">HEAT repeat domain-containing protein</fullName>
    </recommendedName>
</protein>
<evidence type="ECO:0008006" key="5">
    <source>
        <dbReference type="Google" id="ProtNLM"/>
    </source>
</evidence>
<keyword evidence="2" id="KW-1133">Transmembrane helix</keyword>
<name>A0A2N1PQ51_9BACT</name>
<dbReference type="Proteomes" id="UP000233256">
    <property type="component" value="Unassembled WGS sequence"/>
</dbReference>
<keyword evidence="2" id="KW-0472">Membrane</keyword>
<gene>
    <name evidence="3" type="ORF">CVV64_08905</name>
</gene>
<evidence type="ECO:0000256" key="2">
    <source>
        <dbReference type="SAM" id="Phobius"/>
    </source>
</evidence>
<accession>A0A2N1PQ51</accession>
<reference evidence="3 4" key="1">
    <citation type="journal article" date="2017" name="ISME J.">
        <title>Potential for microbial H2 and metal transformations associated with novel bacteria and archaea in deep terrestrial subsurface sediments.</title>
        <authorList>
            <person name="Hernsdorf A.W."/>
            <person name="Amano Y."/>
            <person name="Miyakawa K."/>
            <person name="Ise K."/>
            <person name="Suzuki Y."/>
            <person name="Anantharaman K."/>
            <person name="Probst A."/>
            <person name="Burstein D."/>
            <person name="Thomas B.C."/>
            <person name="Banfield J.F."/>
        </authorList>
    </citation>
    <scope>NUCLEOTIDE SEQUENCE [LARGE SCALE GENOMIC DNA]</scope>
    <source>
        <strain evidence="3">HGW-Wallbacteria-1</strain>
    </source>
</reference>
<dbReference type="EMBL" id="PGXC01000005">
    <property type="protein sequence ID" value="PKK90473.1"/>
    <property type="molecule type" value="Genomic_DNA"/>
</dbReference>
<sequence>MISEFDSSTAAWIEHTAEKKGFVTEHSPLSDRSSRCSVLSGFSAAMILFILVFSLSGCGSQDARMLEFLQSEDPNQRLTGLLYFSESPEPVAKSYVILMLEDESMMVRQAAFTSLAARPDHNVTTYMNRALEKGLLSDDPYSLRRYVQAWGLLGGKSALDAIARVIPEADPILREVSMQSLCMMSSLVEKSLDSISQAMTPPFFEVLCEMASRTGNYSLASRLAAMADQISNRPYIKKMAQVMGPAALRGYGPYFRSANPGLKFWILSLLGELGCGDVENILLISLNQENQALAVRALEALSMAGKPSLARALMPSVVRFLIINDRLCALKAVEVITRSEMAELSAHLMNAYYRFGGEVGKVVMSSLVSLGATREINLLLDSHDPAVRGEMAVTCIIAGGAQALQTPLRGSLENFVRREYDAGVKSIFAHAVTKHLPFDSGSELLKTWEGSIMAGTAALEAKTEKNIPVKTALGNAADLPGEITQGNGRNSARSDEKNPVASARPAVIDYLDGFPQLRATLLNYSKGCSTEYLIMDHLFDSDSESRRWAVERAGTQLGERSVLAMAPLLDFMDPRGVQVVDEMAGFGKGALAYLRLMTARGTPLRLKRIIRIIVSIGDSAGFDIIKPLLTHRDRSVRMAAIRAMKAFGFDGMGELKLLLKANDLFSAEKREIHMILDSASE</sequence>
<dbReference type="SUPFAM" id="SSF48371">
    <property type="entry name" value="ARM repeat"/>
    <property type="match status" value="1"/>
</dbReference>
<dbReference type="AlphaFoldDB" id="A0A2N1PQ51"/>
<evidence type="ECO:0000256" key="1">
    <source>
        <dbReference type="SAM" id="MobiDB-lite"/>
    </source>
</evidence>
<proteinExistence type="predicted"/>